<dbReference type="GO" id="GO:0006396">
    <property type="term" value="P:RNA processing"/>
    <property type="evidence" value="ECO:0007669"/>
    <property type="project" value="TreeGrafter"/>
</dbReference>
<evidence type="ECO:0000256" key="3">
    <source>
        <dbReference type="PROSITE-ProRule" id="PRU00023"/>
    </source>
</evidence>
<protein>
    <recommendedName>
        <fullName evidence="4">SOCS box domain-containing protein</fullName>
    </recommendedName>
</protein>
<dbReference type="AlphaFoldDB" id="A0AAN8JT49"/>
<dbReference type="PROSITE" id="PS50225">
    <property type="entry name" value="SOCS"/>
    <property type="match status" value="1"/>
</dbReference>
<dbReference type="GO" id="GO:0035556">
    <property type="term" value="P:intracellular signal transduction"/>
    <property type="evidence" value="ECO:0007669"/>
    <property type="project" value="InterPro"/>
</dbReference>
<dbReference type="Pfam" id="PF12796">
    <property type="entry name" value="Ank_2"/>
    <property type="match status" value="2"/>
</dbReference>
<reference evidence="5 6" key="1">
    <citation type="submission" date="2024-01" db="EMBL/GenBank/DDBJ databases">
        <title>The genome of the rayed Mediterranean limpet Patella caerulea (Linnaeus, 1758).</title>
        <authorList>
            <person name="Anh-Thu Weber A."/>
            <person name="Halstead-Nussloch G."/>
        </authorList>
    </citation>
    <scope>NUCLEOTIDE SEQUENCE [LARGE SCALE GENOMIC DNA]</scope>
    <source>
        <strain evidence="5">AATW-2023a</strain>
        <tissue evidence="5">Whole specimen</tissue>
    </source>
</reference>
<evidence type="ECO:0000259" key="4">
    <source>
        <dbReference type="PROSITE" id="PS50225"/>
    </source>
</evidence>
<proteinExistence type="predicted"/>
<sequence>MSPEGDELVKANAPEVVEFFKAIKSNNTKCVTRMLKKKLVETNVCDPDDPCKSSALLVACLLGYIEIVSILLKDKNKPADVNAENLIGVRPIWVVAQTGNGELAELLLAGNTCQVNYIDKDSGCSPLYKAVLGNHTEVAQHMIHVGADVNTRRIGLELEGETALIKAIQFNNKDMCELLINSLCDLKAKTSGGLTALHYAVSYCRYEICDLLLENKIKLHSSTPAGATAMTVAIDQNNPVMVQKLLDWGYKMDSKYKYLETPLEQAIKVHHEDCAMVLVKYGCCVVRKKHKESYFKMAVNEKLERLMELLVHVYPWFLKEKWIWKRQWPVSIYNTPSIIEWLIVQSSNTKTLRYLCRSRIFRTLGHFPSVKMDQLPIPDNIREYISLNNTKVALEENVLLSDDCPYDCPAMCSRRYCPPLDISDTDEDIEY</sequence>
<dbReference type="InterPro" id="IPR001496">
    <property type="entry name" value="SOCS_box"/>
</dbReference>
<dbReference type="GO" id="GO:0004540">
    <property type="term" value="F:RNA nuclease activity"/>
    <property type="evidence" value="ECO:0007669"/>
    <property type="project" value="TreeGrafter"/>
</dbReference>
<accession>A0AAN8JT49</accession>
<evidence type="ECO:0000256" key="2">
    <source>
        <dbReference type="ARBA" id="ARBA00023043"/>
    </source>
</evidence>
<feature type="domain" description="SOCS box" evidence="4">
    <location>
        <begin position="342"/>
        <end position="391"/>
    </location>
</feature>
<dbReference type="PANTHER" id="PTHR24141:SF1">
    <property type="entry name" value="2-5A-DEPENDENT RIBONUCLEASE"/>
    <property type="match status" value="1"/>
</dbReference>
<organism evidence="5 6">
    <name type="scientific">Patella caerulea</name>
    <name type="common">Rayed Mediterranean limpet</name>
    <dbReference type="NCBI Taxonomy" id="87958"/>
    <lineage>
        <taxon>Eukaryota</taxon>
        <taxon>Metazoa</taxon>
        <taxon>Spiralia</taxon>
        <taxon>Lophotrochozoa</taxon>
        <taxon>Mollusca</taxon>
        <taxon>Gastropoda</taxon>
        <taxon>Patellogastropoda</taxon>
        <taxon>Patelloidea</taxon>
        <taxon>Patellidae</taxon>
        <taxon>Patella</taxon>
    </lineage>
</organism>
<dbReference type="SUPFAM" id="SSF48403">
    <property type="entry name" value="Ankyrin repeat"/>
    <property type="match status" value="1"/>
</dbReference>
<dbReference type="InterPro" id="IPR002110">
    <property type="entry name" value="Ankyrin_rpt"/>
</dbReference>
<dbReference type="Gene3D" id="1.25.40.20">
    <property type="entry name" value="Ankyrin repeat-containing domain"/>
    <property type="match status" value="2"/>
</dbReference>
<dbReference type="Proteomes" id="UP001347796">
    <property type="component" value="Unassembled WGS sequence"/>
</dbReference>
<dbReference type="PROSITE" id="PS50297">
    <property type="entry name" value="ANK_REP_REGION"/>
    <property type="match status" value="1"/>
</dbReference>
<gene>
    <name evidence="5" type="ORF">SNE40_007072</name>
</gene>
<dbReference type="PANTHER" id="PTHR24141">
    <property type="entry name" value="2-5A-DEPENDENT RIBONUCLEASE"/>
    <property type="match status" value="1"/>
</dbReference>
<dbReference type="SUPFAM" id="SSF158235">
    <property type="entry name" value="SOCS box-like"/>
    <property type="match status" value="1"/>
</dbReference>
<keyword evidence="1" id="KW-0677">Repeat</keyword>
<evidence type="ECO:0000313" key="6">
    <source>
        <dbReference type="Proteomes" id="UP001347796"/>
    </source>
</evidence>
<keyword evidence="2 3" id="KW-0040">ANK repeat</keyword>
<keyword evidence="6" id="KW-1185">Reference proteome</keyword>
<comment type="caution">
    <text evidence="5">The sequence shown here is derived from an EMBL/GenBank/DDBJ whole genome shotgun (WGS) entry which is preliminary data.</text>
</comment>
<dbReference type="EMBL" id="JAZGQO010000006">
    <property type="protein sequence ID" value="KAK6184637.1"/>
    <property type="molecule type" value="Genomic_DNA"/>
</dbReference>
<evidence type="ECO:0000313" key="5">
    <source>
        <dbReference type="EMBL" id="KAK6184637.1"/>
    </source>
</evidence>
<feature type="repeat" description="ANK" evidence="3">
    <location>
        <begin position="122"/>
        <end position="154"/>
    </location>
</feature>
<dbReference type="SMART" id="SM00969">
    <property type="entry name" value="SOCS_box"/>
    <property type="match status" value="1"/>
</dbReference>
<dbReference type="InterPro" id="IPR036036">
    <property type="entry name" value="SOCS_box-like_dom_sf"/>
</dbReference>
<evidence type="ECO:0000256" key="1">
    <source>
        <dbReference type="ARBA" id="ARBA00022737"/>
    </source>
</evidence>
<dbReference type="GO" id="GO:0003723">
    <property type="term" value="F:RNA binding"/>
    <property type="evidence" value="ECO:0007669"/>
    <property type="project" value="TreeGrafter"/>
</dbReference>
<dbReference type="InterPro" id="IPR036770">
    <property type="entry name" value="Ankyrin_rpt-contain_sf"/>
</dbReference>
<dbReference type="SMART" id="SM00248">
    <property type="entry name" value="ANK"/>
    <property type="match status" value="7"/>
</dbReference>
<name>A0AAN8JT49_PATCE</name>
<dbReference type="PROSITE" id="PS50088">
    <property type="entry name" value="ANK_REPEAT"/>
    <property type="match status" value="1"/>
</dbReference>